<dbReference type="Bgee" id="ENSLOCG00000015719">
    <property type="expression patterns" value="Expressed in muscle tissue and 13 other cell types or tissues"/>
</dbReference>
<dbReference type="FunFam" id="1.20.5.990:FF:000002">
    <property type="entry name" value="Optineurin"/>
    <property type="match status" value="1"/>
</dbReference>
<evidence type="ECO:0000256" key="7">
    <source>
        <dbReference type="ARBA" id="ARBA00022771"/>
    </source>
</evidence>
<evidence type="ECO:0000256" key="1">
    <source>
        <dbReference type="ARBA" id="ARBA00004419"/>
    </source>
</evidence>
<feature type="compositionally biased region" description="Basic and acidic residues" evidence="15">
    <location>
        <begin position="184"/>
        <end position="193"/>
    </location>
</feature>
<dbReference type="GO" id="GO:0070530">
    <property type="term" value="F:K63-linked polyubiquitin modification-dependent protein binding"/>
    <property type="evidence" value="ECO:0000318"/>
    <property type="project" value="GO_Central"/>
</dbReference>
<dbReference type="GO" id="GO:0055037">
    <property type="term" value="C:recycling endosome"/>
    <property type="evidence" value="ECO:0007669"/>
    <property type="project" value="UniProtKB-SubCell"/>
</dbReference>
<dbReference type="RefSeq" id="XP_015207950.1">
    <property type="nucleotide sequence ID" value="XM_015352464.2"/>
</dbReference>
<dbReference type="GO" id="GO:0090161">
    <property type="term" value="P:Golgi ribbon formation"/>
    <property type="evidence" value="ECO:0000318"/>
    <property type="project" value="GO_Central"/>
</dbReference>
<accession>W5NFE0</accession>
<dbReference type="Ensembl" id="ENSLOCT00000019381.1">
    <property type="protein sequence ID" value="ENSLOCP00000019349.1"/>
    <property type="gene ID" value="ENSLOCG00000015719.1"/>
</dbReference>
<evidence type="ECO:0000256" key="14">
    <source>
        <dbReference type="SAM" id="Coils"/>
    </source>
</evidence>
<dbReference type="eggNOG" id="ENOG502QTG2">
    <property type="taxonomic scope" value="Eukaryota"/>
</dbReference>
<dbReference type="PANTHER" id="PTHR31553:SF2">
    <property type="entry name" value="OPTINEURIN"/>
    <property type="match status" value="1"/>
</dbReference>
<evidence type="ECO:0000256" key="2">
    <source>
        <dbReference type="ARBA" id="ARBA00004601"/>
    </source>
</evidence>
<evidence type="ECO:0000256" key="9">
    <source>
        <dbReference type="ARBA" id="ARBA00023034"/>
    </source>
</evidence>
<comment type="subcellular location">
    <subcellularLocation>
        <location evidence="13">Cytoplasm</location>
        <location evidence="13">Perinuclear region</location>
    </subcellularLocation>
    <subcellularLocation>
        <location evidence="13">Golgi apparatus</location>
    </subcellularLocation>
    <subcellularLocation>
        <location evidence="2 13">Golgi apparatus</location>
        <location evidence="2 13">trans-Golgi network</location>
    </subcellularLocation>
    <subcellularLocation>
        <location evidence="1 13">Cytoplasmic vesicle</location>
        <location evidence="1 13">Autophagosome</location>
    </subcellularLocation>
    <subcellularLocation>
        <location evidence="13">Cytoplasmic vesicle</location>
    </subcellularLocation>
    <subcellularLocation>
        <location evidence="13">Recycling endosome</location>
    </subcellularLocation>
</comment>
<feature type="compositionally biased region" description="Basic and acidic residues" evidence="15">
    <location>
        <begin position="200"/>
        <end position="210"/>
    </location>
</feature>
<keyword evidence="11 13" id="KW-0968">Cytoplasmic vesicle</keyword>
<dbReference type="PANTHER" id="PTHR31553">
    <property type="entry name" value="NF-KAPPA-B ESSENTIAL MODULATOR"/>
    <property type="match status" value="1"/>
</dbReference>
<reference evidence="17" key="3">
    <citation type="submission" date="2025-09" db="UniProtKB">
        <authorList>
            <consortium name="Ensembl"/>
        </authorList>
    </citation>
    <scope>IDENTIFICATION</scope>
</reference>
<feature type="coiled-coil region" evidence="14">
    <location>
        <begin position="479"/>
        <end position="513"/>
    </location>
</feature>
<dbReference type="GeneID" id="102683734"/>
<dbReference type="Pfam" id="PF18414">
    <property type="entry name" value="zf_C2H2_10"/>
    <property type="match status" value="1"/>
</dbReference>
<evidence type="ECO:0000256" key="8">
    <source>
        <dbReference type="ARBA" id="ARBA00022833"/>
    </source>
</evidence>
<dbReference type="GO" id="GO:0043122">
    <property type="term" value="P:regulation of canonical NF-kappaB signal transduction"/>
    <property type="evidence" value="ECO:0000318"/>
    <property type="project" value="GO_Central"/>
</dbReference>
<evidence type="ECO:0000256" key="13">
    <source>
        <dbReference type="RuleBase" id="RU367122"/>
    </source>
</evidence>
<evidence type="ECO:0000256" key="6">
    <source>
        <dbReference type="ARBA" id="ARBA00022753"/>
    </source>
</evidence>
<dbReference type="GO" id="GO:0005634">
    <property type="term" value="C:nucleus"/>
    <property type="evidence" value="ECO:0000318"/>
    <property type="project" value="GO_Central"/>
</dbReference>
<sequence>MASGAPMVNGEDPQGPERSRQGQANGAQAAPHVGTPEETLQQMNILIKENSELKEALKQTNTSMKERFEGLAAWKEKQKEEREFLENKFLEAKNRVTALTKRNEELRKRLQHLEGNEEGTCQSEMGGQSSEVEALKVVIARLQAEKSDLLAMNSELQLKLGRGLPDDAFIEIRIAKEGDLKLTKDLPSSEKDPSAAYMPKSDETNERMEPEELTVSQLLQSLRHESQKVEKLELELQAYRERISVLEKKAEMVVESATQTSLIVEGNIPSEPVGIESTSKCEADIKVQQSVSAMHDTSTTEVENLKSQMKSLFKELQQAQSKLDDAEDMKRNLHNKCREIEQDLSTLRAQLVDKQKVQNESDKLKLQLESMQSVGKMEQRKMEEEKRKMTQLKDAYTKLFEDYNEIKKAADGNKRTEDDVIELNKKLAVAEQALAAKQLQIDEMKQDIFKKEQELDTISVFKAQAEVYSSDFYAERAAREKIHEEKERLAAQLEFVKKQNSQLQEEMESLGRQSLNEMQRRHVPRGMNPHGNPPQQNAPGARGADNRDWQQQVNIPEHACPKCNEILPDLDSLQIHIMDCII</sequence>
<evidence type="ECO:0000256" key="12">
    <source>
        <dbReference type="PROSITE-ProRule" id="PRU01142"/>
    </source>
</evidence>
<dbReference type="Proteomes" id="UP000018468">
    <property type="component" value="Linkage group LG8"/>
</dbReference>
<keyword evidence="6 13" id="KW-0967">Endosome</keyword>
<keyword evidence="4 13" id="KW-0963">Cytoplasm</keyword>
<dbReference type="GO" id="GO:0008270">
    <property type="term" value="F:zinc ion binding"/>
    <property type="evidence" value="ECO:0007669"/>
    <property type="project" value="UniProtKB-KW"/>
</dbReference>
<dbReference type="STRING" id="7918.ENSLOCP00000019349"/>
<dbReference type="InterPro" id="IPR051301">
    <property type="entry name" value="Optineurin/NFkB_EssMod"/>
</dbReference>
<feature type="domain" description="CCHC NOA-type" evidence="16">
    <location>
        <begin position="552"/>
        <end position="582"/>
    </location>
</feature>
<protein>
    <recommendedName>
        <fullName evidence="3 13">Optineurin</fullName>
    </recommendedName>
</protein>
<dbReference type="Gene3D" id="1.20.5.990">
    <property type="entry name" value="Nemo cc2-lz domain - 1d5 darpin complex"/>
    <property type="match status" value="1"/>
</dbReference>
<evidence type="ECO:0000256" key="3">
    <source>
        <dbReference type="ARBA" id="ARBA00018548"/>
    </source>
</evidence>
<dbReference type="FunFam" id="1.20.5.390:FF:000002">
    <property type="entry name" value="NF-kappa-B essential modulator isoform X1"/>
    <property type="match status" value="1"/>
</dbReference>
<dbReference type="Pfam" id="PF16516">
    <property type="entry name" value="CC2-LZ"/>
    <property type="match status" value="1"/>
</dbReference>
<evidence type="ECO:0000256" key="4">
    <source>
        <dbReference type="ARBA" id="ARBA00022490"/>
    </source>
</evidence>
<dbReference type="OMA" id="KCGMILP"/>
<feature type="region of interest" description="Disordered" evidence="15">
    <location>
        <begin position="522"/>
        <end position="546"/>
    </location>
</feature>
<dbReference type="FunCoup" id="W5NFE0">
    <property type="interactions" value="281"/>
</dbReference>
<dbReference type="GO" id="GO:0034067">
    <property type="term" value="P:protein localization to Golgi apparatus"/>
    <property type="evidence" value="ECO:0000318"/>
    <property type="project" value="GO_Central"/>
</dbReference>
<evidence type="ECO:0000313" key="18">
    <source>
        <dbReference type="Proteomes" id="UP000018468"/>
    </source>
</evidence>
<dbReference type="OrthoDB" id="6343844at2759"/>
<dbReference type="InterPro" id="IPR032419">
    <property type="entry name" value="CC2-LZ_dom"/>
</dbReference>
<organism evidence="17 18">
    <name type="scientific">Lepisosteus oculatus</name>
    <name type="common">Spotted gar</name>
    <dbReference type="NCBI Taxonomy" id="7918"/>
    <lineage>
        <taxon>Eukaryota</taxon>
        <taxon>Metazoa</taxon>
        <taxon>Chordata</taxon>
        <taxon>Craniata</taxon>
        <taxon>Vertebrata</taxon>
        <taxon>Euteleostomi</taxon>
        <taxon>Actinopterygii</taxon>
        <taxon>Neopterygii</taxon>
        <taxon>Holostei</taxon>
        <taxon>Semionotiformes</taxon>
        <taxon>Lepisosteidae</taxon>
        <taxon>Lepisosteus</taxon>
    </lineage>
</organism>
<dbReference type="AlphaFoldDB" id="W5NFE0"/>
<dbReference type="InterPro" id="IPR034735">
    <property type="entry name" value="NEMO_ZF"/>
</dbReference>
<dbReference type="EMBL" id="AHAT01016197">
    <property type="status" value="NOT_ANNOTATED_CDS"/>
    <property type="molecule type" value="Genomic_DNA"/>
</dbReference>
<dbReference type="GO" id="GO:0005737">
    <property type="term" value="C:cytoplasm"/>
    <property type="evidence" value="ECO:0000318"/>
    <property type="project" value="GO_Central"/>
</dbReference>
<reference evidence="17" key="2">
    <citation type="submission" date="2025-08" db="UniProtKB">
        <authorList>
            <consortium name="Ensembl"/>
        </authorList>
    </citation>
    <scope>IDENTIFICATION</scope>
</reference>
<dbReference type="HOGENOM" id="CLU_034097_1_0_1"/>
<dbReference type="PROSITE" id="PS51801">
    <property type="entry name" value="ZF_CCHC_NOA"/>
    <property type="match status" value="1"/>
</dbReference>
<keyword evidence="10 14" id="KW-0175">Coiled coil</keyword>
<evidence type="ECO:0000259" key="16">
    <source>
        <dbReference type="PROSITE" id="PS51801"/>
    </source>
</evidence>
<keyword evidence="5 13" id="KW-0479">Metal-binding</keyword>
<keyword evidence="18" id="KW-1185">Reference proteome</keyword>
<feature type="coiled-coil region" evidence="14">
    <location>
        <begin position="215"/>
        <end position="249"/>
    </location>
</feature>
<evidence type="ECO:0000256" key="5">
    <source>
        <dbReference type="ARBA" id="ARBA00022723"/>
    </source>
</evidence>
<name>W5NFE0_LEPOC</name>
<dbReference type="GO" id="GO:0005794">
    <property type="term" value="C:Golgi apparatus"/>
    <property type="evidence" value="ECO:0000318"/>
    <property type="project" value="GO_Central"/>
</dbReference>
<dbReference type="Pfam" id="PF11577">
    <property type="entry name" value="NEMO"/>
    <property type="match status" value="1"/>
</dbReference>
<comment type="function">
    <text evidence="13">May act by regulating membrane trafficking and cellular morphogenesis.</text>
</comment>
<feature type="region of interest" description="Disordered" evidence="15">
    <location>
        <begin position="184"/>
        <end position="212"/>
    </location>
</feature>
<keyword evidence="8 13" id="KW-0862">Zinc</keyword>
<keyword evidence="7 12" id="KW-0863">Zinc-finger</keyword>
<dbReference type="InParanoid" id="W5NFE0"/>
<evidence type="ECO:0000256" key="15">
    <source>
        <dbReference type="SAM" id="MobiDB-lite"/>
    </source>
</evidence>
<dbReference type="CTD" id="10133"/>
<dbReference type="InterPro" id="IPR021063">
    <property type="entry name" value="NEMO_N"/>
</dbReference>
<feature type="coiled-coil region" evidence="14">
    <location>
        <begin position="302"/>
        <end position="454"/>
    </location>
</feature>
<evidence type="ECO:0000256" key="11">
    <source>
        <dbReference type="ARBA" id="ARBA00023329"/>
    </source>
</evidence>
<dbReference type="GO" id="GO:0005776">
    <property type="term" value="C:autophagosome"/>
    <property type="evidence" value="ECO:0007669"/>
    <property type="project" value="UniProtKB-SubCell"/>
</dbReference>
<proteinExistence type="predicted"/>
<reference evidence="18" key="1">
    <citation type="submission" date="2011-12" db="EMBL/GenBank/DDBJ databases">
        <title>The Draft Genome of Lepisosteus oculatus.</title>
        <authorList>
            <consortium name="The Broad Institute Genome Assembly &amp; Analysis Group"/>
            <consortium name="Computational R&amp;D Group"/>
            <consortium name="and Sequencing Platform"/>
            <person name="Di Palma F."/>
            <person name="Alfoldi J."/>
            <person name="Johnson J."/>
            <person name="Berlin A."/>
            <person name="Gnerre S."/>
            <person name="Jaffe D."/>
            <person name="MacCallum I."/>
            <person name="Young S."/>
            <person name="Walker B.J."/>
            <person name="Lander E.S."/>
            <person name="Lindblad-Toh K."/>
        </authorList>
    </citation>
    <scope>NUCLEOTIDE SEQUENCE [LARGE SCALE GENOMIC DNA]</scope>
</reference>
<feature type="region of interest" description="Disordered" evidence="15">
    <location>
        <begin position="1"/>
        <end position="47"/>
    </location>
</feature>
<dbReference type="GeneTree" id="ENSGT00530000063808"/>
<dbReference type="GO" id="GO:0048471">
    <property type="term" value="C:perinuclear region of cytoplasm"/>
    <property type="evidence" value="ECO:0007669"/>
    <property type="project" value="UniProtKB-SubCell"/>
</dbReference>
<evidence type="ECO:0000313" key="17">
    <source>
        <dbReference type="Ensembl" id="ENSLOCP00000019349.1"/>
    </source>
</evidence>
<dbReference type="CDD" id="cd09803">
    <property type="entry name" value="UBAN"/>
    <property type="match status" value="1"/>
</dbReference>
<dbReference type="Gene3D" id="1.20.5.390">
    <property type="entry name" value="L1 transposable element, trimerization domain"/>
    <property type="match status" value="2"/>
</dbReference>
<keyword evidence="9 13" id="KW-0333">Golgi apparatus</keyword>
<evidence type="ECO:0000256" key="10">
    <source>
        <dbReference type="ARBA" id="ARBA00023054"/>
    </source>
</evidence>